<dbReference type="Gene3D" id="2.70.70.10">
    <property type="entry name" value="Glucose Permease (Domain IIA)"/>
    <property type="match status" value="1"/>
</dbReference>
<evidence type="ECO:0000313" key="3">
    <source>
        <dbReference type="EMBL" id="TRW95870.1"/>
    </source>
</evidence>
<dbReference type="PANTHER" id="PTHR21666:SF294">
    <property type="entry name" value="PEPTIDASE M23"/>
    <property type="match status" value="1"/>
</dbReference>
<dbReference type="Pfam" id="PF13511">
    <property type="entry name" value="DUF4124"/>
    <property type="match status" value="1"/>
</dbReference>
<evidence type="ECO:0000259" key="2">
    <source>
        <dbReference type="Pfam" id="PF13511"/>
    </source>
</evidence>
<sequence length="322" mass="35833">MKSSLFIFIILSLCSFNAVGKKLYKFQDEQGVWHFTDKPAEALQKGDEQKVEVRQLKVTHKQLVWLLQSGEERHPQCYIRNDYAGPIEVEIDFSERDNVQATPDLPRRFVVPPGKSDSLFQVNPVNEHEAWRLGLKYRYIVGRPLPNYSSNAGYLPPIAPDASFRISQAFGGSFSHTDEQNKYAVDIVMPVGTPVYAARSGIVLEAEDDFYKGGTNKAYSTEANNIRILHDDGSMAVYAHLELEKAQVYPGLEVAAGQLIGYSGNTGFTSGPHLHFAVQINRGMELASVPFTFINQTGQAEEPLVNTWLKGVAPSQMGHAVK</sequence>
<dbReference type="RefSeq" id="WP_127030623.1">
    <property type="nucleotide sequence ID" value="NZ_RYFG02000086.1"/>
</dbReference>
<dbReference type="InterPro" id="IPR016047">
    <property type="entry name" value="M23ase_b-sheet_dom"/>
</dbReference>
<dbReference type="CDD" id="cd12797">
    <property type="entry name" value="M23_peptidase"/>
    <property type="match status" value="1"/>
</dbReference>
<keyword evidence="4" id="KW-1185">Reference proteome</keyword>
<dbReference type="InterPro" id="IPR050570">
    <property type="entry name" value="Cell_wall_metabolism_enzyme"/>
</dbReference>
<dbReference type="Proteomes" id="UP000733744">
    <property type="component" value="Unassembled WGS sequence"/>
</dbReference>
<evidence type="ECO:0000313" key="4">
    <source>
        <dbReference type="Proteomes" id="UP000733744"/>
    </source>
</evidence>
<dbReference type="PANTHER" id="PTHR21666">
    <property type="entry name" value="PEPTIDASE-RELATED"/>
    <property type="match status" value="1"/>
</dbReference>
<name>A0ABY3CBQ4_9GAMM</name>
<evidence type="ECO:0000259" key="1">
    <source>
        <dbReference type="Pfam" id="PF01551"/>
    </source>
</evidence>
<feature type="domain" description="M23ase beta-sheet core" evidence="1">
    <location>
        <begin position="182"/>
        <end position="281"/>
    </location>
</feature>
<dbReference type="SUPFAM" id="SSF51261">
    <property type="entry name" value="Duplicated hybrid motif"/>
    <property type="match status" value="1"/>
</dbReference>
<dbReference type="InterPro" id="IPR025392">
    <property type="entry name" value="DUF4124"/>
</dbReference>
<dbReference type="InterPro" id="IPR011055">
    <property type="entry name" value="Dup_hybrid_motif"/>
</dbReference>
<dbReference type="Pfam" id="PF01551">
    <property type="entry name" value="Peptidase_M23"/>
    <property type="match status" value="1"/>
</dbReference>
<organism evidence="3 4">
    <name type="scientific">Candidatus Methylobacter oryzae</name>
    <dbReference type="NCBI Taxonomy" id="2497749"/>
    <lineage>
        <taxon>Bacteria</taxon>
        <taxon>Pseudomonadati</taxon>
        <taxon>Pseudomonadota</taxon>
        <taxon>Gammaproteobacteria</taxon>
        <taxon>Methylococcales</taxon>
        <taxon>Methylococcaceae</taxon>
        <taxon>Methylobacter</taxon>
    </lineage>
</organism>
<comment type="caution">
    <text evidence="3">The sequence shown here is derived from an EMBL/GenBank/DDBJ whole genome shotgun (WGS) entry which is preliminary data.</text>
</comment>
<accession>A0ABY3CBQ4</accession>
<reference evidence="3 4" key="1">
    <citation type="journal article" date="2019" name="Antonie Van Leeuwenhoek">
        <title>Description of 'Ca. Methylobacter oryzae' KRF1, a novel species from the environmentally important Methylobacter clade 2.</title>
        <authorList>
            <person name="Khatri K."/>
            <person name="Mohite J.A."/>
            <person name="Pandit P.S."/>
            <person name="Bahulikar R."/>
            <person name="Rahalkar M.C."/>
        </authorList>
    </citation>
    <scope>NUCLEOTIDE SEQUENCE [LARGE SCALE GENOMIC DNA]</scope>
    <source>
        <strain evidence="3 4">KRF1</strain>
    </source>
</reference>
<gene>
    <name evidence="3" type="ORF">EKO24_009260</name>
</gene>
<proteinExistence type="predicted"/>
<dbReference type="EMBL" id="RYFG02000086">
    <property type="protein sequence ID" value="TRW95870.1"/>
    <property type="molecule type" value="Genomic_DNA"/>
</dbReference>
<feature type="domain" description="DUF4124" evidence="2">
    <location>
        <begin position="11"/>
        <end position="52"/>
    </location>
</feature>
<protein>
    <submittedName>
        <fullName evidence="3">M23 family metallopeptidase</fullName>
    </submittedName>
</protein>